<comment type="caution">
    <text evidence="1">The sequence shown here is derived from an EMBL/GenBank/DDBJ whole genome shotgun (WGS) entry which is preliminary data.</text>
</comment>
<feature type="non-terminal residue" evidence="1">
    <location>
        <position position="157"/>
    </location>
</feature>
<protein>
    <submittedName>
        <fullName evidence="1">7003_t:CDS:1</fullName>
    </submittedName>
</protein>
<proteinExistence type="predicted"/>
<gene>
    <name evidence="1" type="ORF">POCULU_LOCUS7241</name>
</gene>
<keyword evidence="2" id="KW-1185">Reference proteome</keyword>
<evidence type="ECO:0000313" key="1">
    <source>
        <dbReference type="EMBL" id="CAG8596493.1"/>
    </source>
</evidence>
<sequence>REILKSKTSVSAVSDVNVLIYVGSTMQLYEKQVFLSRLSNLYSSIRRNASLQIGLVLFAGPYTRLRVDDDRIDISIQKTFKRHIQWRLILRISRPAFNQLQAIYVNFRVETVKQANSYICALCRPDQHSLTHGIESCTGKKEEDFLRASMEGNRIGL</sequence>
<evidence type="ECO:0000313" key="2">
    <source>
        <dbReference type="Proteomes" id="UP000789572"/>
    </source>
</evidence>
<organism evidence="1 2">
    <name type="scientific">Paraglomus occultum</name>
    <dbReference type="NCBI Taxonomy" id="144539"/>
    <lineage>
        <taxon>Eukaryota</taxon>
        <taxon>Fungi</taxon>
        <taxon>Fungi incertae sedis</taxon>
        <taxon>Mucoromycota</taxon>
        <taxon>Glomeromycotina</taxon>
        <taxon>Glomeromycetes</taxon>
        <taxon>Paraglomerales</taxon>
        <taxon>Paraglomeraceae</taxon>
        <taxon>Paraglomus</taxon>
    </lineage>
</organism>
<accession>A0A9N9GAJ1</accession>
<dbReference type="Proteomes" id="UP000789572">
    <property type="component" value="Unassembled WGS sequence"/>
</dbReference>
<reference evidence="1" key="1">
    <citation type="submission" date="2021-06" db="EMBL/GenBank/DDBJ databases">
        <authorList>
            <person name="Kallberg Y."/>
            <person name="Tangrot J."/>
            <person name="Rosling A."/>
        </authorList>
    </citation>
    <scope>NUCLEOTIDE SEQUENCE</scope>
    <source>
        <strain evidence="1">IA702</strain>
    </source>
</reference>
<dbReference type="AlphaFoldDB" id="A0A9N9GAJ1"/>
<name>A0A9N9GAJ1_9GLOM</name>
<dbReference type="EMBL" id="CAJVPJ010001575">
    <property type="protein sequence ID" value="CAG8596493.1"/>
    <property type="molecule type" value="Genomic_DNA"/>
</dbReference>